<name>A0AAE7BEP9_9BACT</name>
<dbReference type="GO" id="GO:0008914">
    <property type="term" value="F:leucyl-tRNA--protein transferase activity"/>
    <property type="evidence" value="ECO:0007669"/>
    <property type="project" value="InterPro"/>
</dbReference>
<organism evidence="4 5">
    <name type="scientific">Arcobacter defluvii</name>
    <dbReference type="NCBI Taxonomy" id="873191"/>
    <lineage>
        <taxon>Bacteria</taxon>
        <taxon>Pseudomonadati</taxon>
        <taxon>Campylobacterota</taxon>
        <taxon>Epsilonproteobacteria</taxon>
        <taxon>Campylobacterales</taxon>
        <taxon>Arcobacteraceae</taxon>
        <taxon>Arcobacter</taxon>
    </lineage>
</organism>
<dbReference type="AlphaFoldDB" id="A0AAE7BEP9"/>
<dbReference type="PANTHER" id="PTHR30098">
    <property type="entry name" value="LEUCYL/PHENYLALANYL-TRNA--PROTEIN TRANSFERASE"/>
    <property type="match status" value="1"/>
</dbReference>
<dbReference type="EMBL" id="CP053835">
    <property type="protein sequence ID" value="QKF76367.1"/>
    <property type="molecule type" value="Genomic_DNA"/>
</dbReference>
<dbReference type="InterPro" id="IPR042203">
    <property type="entry name" value="Leu/Phe-tRNA_Trfase_C"/>
</dbReference>
<dbReference type="KEGG" id="adz:ADFLV_0307"/>
<proteinExistence type="predicted"/>
<keyword evidence="2 4" id="KW-0808">Transferase</keyword>
<dbReference type="Proteomes" id="UP000503313">
    <property type="component" value="Chromosome"/>
</dbReference>
<protein>
    <submittedName>
        <fullName evidence="4">Leucyl, phenylalanyl-tRNA-protein transferase</fullName>
    </submittedName>
</protein>
<dbReference type="RefSeq" id="WP_014473009.1">
    <property type="nucleotide sequence ID" value="NZ_CP053835.1"/>
</dbReference>
<keyword evidence="1" id="KW-0963">Cytoplasm</keyword>
<dbReference type="Pfam" id="PF03588">
    <property type="entry name" value="Leu_Phe_trans"/>
    <property type="match status" value="1"/>
</dbReference>
<keyword evidence="5" id="KW-1185">Reference proteome</keyword>
<dbReference type="InterPro" id="IPR016181">
    <property type="entry name" value="Acyl_CoA_acyltransferase"/>
</dbReference>
<dbReference type="GO" id="GO:0005737">
    <property type="term" value="C:cytoplasm"/>
    <property type="evidence" value="ECO:0007669"/>
    <property type="project" value="TreeGrafter"/>
</dbReference>
<accession>A0AAE7BEP9</accession>
<evidence type="ECO:0000313" key="5">
    <source>
        <dbReference type="Proteomes" id="UP000503313"/>
    </source>
</evidence>
<gene>
    <name evidence="4" type="ORF">ADFLV_0307</name>
</gene>
<evidence type="ECO:0000256" key="1">
    <source>
        <dbReference type="ARBA" id="ARBA00022490"/>
    </source>
</evidence>
<dbReference type="InterPro" id="IPR004616">
    <property type="entry name" value="Leu/Phe-tRNA_Trfase"/>
</dbReference>
<dbReference type="PANTHER" id="PTHR30098:SF2">
    <property type="entry name" value="LEUCYL_PHENYLALANYL-TRNA--PROTEIN TRANSFERASE"/>
    <property type="match status" value="1"/>
</dbReference>
<evidence type="ECO:0000256" key="3">
    <source>
        <dbReference type="ARBA" id="ARBA00023315"/>
    </source>
</evidence>
<dbReference type="Gene3D" id="3.40.630.70">
    <property type="entry name" value="Leucyl/phenylalanyl-tRNA-protein transferase, C-terminal domain"/>
    <property type="match status" value="1"/>
</dbReference>
<evidence type="ECO:0000313" key="4">
    <source>
        <dbReference type="EMBL" id="QKF76367.1"/>
    </source>
</evidence>
<dbReference type="GO" id="GO:0030163">
    <property type="term" value="P:protein catabolic process"/>
    <property type="evidence" value="ECO:0007669"/>
    <property type="project" value="InterPro"/>
</dbReference>
<keyword evidence="3" id="KW-0012">Acyltransferase</keyword>
<reference evidence="4 5" key="1">
    <citation type="submission" date="2020-05" db="EMBL/GenBank/DDBJ databases">
        <title>Complete genome sequencing of Campylobacter and Arcobacter type strains.</title>
        <authorList>
            <person name="Miller W.G."/>
            <person name="Yee E."/>
        </authorList>
    </citation>
    <scope>NUCLEOTIDE SEQUENCE [LARGE SCALE GENOMIC DNA]</scope>
    <source>
        <strain evidence="4 5">LMG 25694</strain>
    </source>
</reference>
<dbReference type="SUPFAM" id="SSF55729">
    <property type="entry name" value="Acyl-CoA N-acyltransferases (Nat)"/>
    <property type="match status" value="1"/>
</dbReference>
<sequence length="238" mass="28442">MNKKNIIYLISQEELNNKDILFNFIYSNEKSNYYLSEDFSKDFYIELASFGFITTSITLNDKFYLLPEIQFDYAILDFENLHISKKVKSLLNKDSYEFHINKNINLVLEKLEIYHKTNWLRDKYKNLILSLINYKHSNINFEIMSIELYDKNSQELIAGEIGYKINSIYTSLTGFSSSDKKYNNWGKLQLVLLANYLKEEKFSFWNLGHPYMQYKFDLGAVSYSRKEFLKRWLPLISN</sequence>
<evidence type="ECO:0000256" key="2">
    <source>
        <dbReference type="ARBA" id="ARBA00022679"/>
    </source>
</evidence>